<keyword evidence="2" id="KW-1133">Transmembrane helix</keyword>
<name>A0A6A5CBI7_NAEFO</name>
<reference evidence="4 5" key="1">
    <citation type="journal article" date="2019" name="Sci. Rep.">
        <title>Nanopore sequencing improves the draft genome of the human pathogenic amoeba Naegleria fowleri.</title>
        <authorList>
            <person name="Liechti N."/>
            <person name="Schurch N."/>
            <person name="Bruggmann R."/>
            <person name="Wittwer M."/>
        </authorList>
    </citation>
    <scope>NUCLEOTIDE SEQUENCE [LARGE SCALE GENOMIC DNA]</scope>
    <source>
        <strain evidence="4 5">ATCC 30894</strain>
    </source>
</reference>
<keyword evidence="5" id="KW-1185">Reference proteome</keyword>
<feature type="transmembrane region" description="Helical" evidence="2">
    <location>
        <begin position="136"/>
        <end position="161"/>
    </location>
</feature>
<dbReference type="EMBL" id="VFQX01000009">
    <property type="protein sequence ID" value="KAF0982695.1"/>
    <property type="molecule type" value="Genomic_DNA"/>
</dbReference>
<dbReference type="VEuPathDB" id="AmoebaDB:NF0114030"/>
<dbReference type="Proteomes" id="UP000444721">
    <property type="component" value="Unassembled WGS sequence"/>
</dbReference>
<evidence type="ECO:0000313" key="5">
    <source>
        <dbReference type="Proteomes" id="UP000444721"/>
    </source>
</evidence>
<feature type="region of interest" description="Disordered" evidence="1">
    <location>
        <begin position="1"/>
        <end position="31"/>
    </location>
</feature>
<evidence type="ECO:0000259" key="3">
    <source>
        <dbReference type="PROSITE" id="PS50132"/>
    </source>
</evidence>
<protein>
    <recommendedName>
        <fullName evidence="3">RGS domain-containing protein</fullName>
    </recommendedName>
</protein>
<proteinExistence type="predicted"/>
<dbReference type="VEuPathDB" id="AmoebaDB:NfTy_017630"/>
<feature type="transmembrane region" description="Helical" evidence="2">
    <location>
        <begin position="251"/>
        <end position="269"/>
    </location>
</feature>
<gene>
    <name evidence="4" type="ORF">FDP41_011625</name>
</gene>
<dbReference type="Gene3D" id="1.10.167.10">
    <property type="entry name" value="Regulator of G-protein Signalling 4, domain 2"/>
    <property type="match status" value="1"/>
</dbReference>
<dbReference type="OMA" id="PFVYRTE"/>
<dbReference type="InterPro" id="IPR036305">
    <property type="entry name" value="RGS_sf"/>
</dbReference>
<dbReference type="AlphaFoldDB" id="A0A6A5CBI7"/>
<keyword evidence="2" id="KW-0472">Membrane</keyword>
<dbReference type="PANTHER" id="PTHR10845">
    <property type="entry name" value="REGULATOR OF G PROTEIN SIGNALING"/>
    <property type="match status" value="1"/>
</dbReference>
<evidence type="ECO:0000313" key="4">
    <source>
        <dbReference type="EMBL" id="KAF0982695.1"/>
    </source>
</evidence>
<dbReference type="InterPro" id="IPR016137">
    <property type="entry name" value="RGS"/>
</dbReference>
<organism evidence="4 5">
    <name type="scientific">Naegleria fowleri</name>
    <name type="common">Brain eating amoeba</name>
    <dbReference type="NCBI Taxonomy" id="5763"/>
    <lineage>
        <taxon>Eukaryota</taxon>
        <taxon>Discoba</taxon>
        <taxon>Heterolobosea</taxon>
        <taxon>Tetramitia</taxon>
        <taxon>Eutetramitia</taxon>
        <taxon>Vahlkampfiidae</taxon>
        <taxon>Naegleria</taxon>
    </lineage>
</organism>
<feature type="transmembrane region" description="Helical" evidence="2">
    <location>
        <begin position="187"/>
        <end position="212"/>
    </location>
</feature>
<keyword evidence="2" id="KW-0812">Transmembrane</keyword>
<accession>A0A6A5CBI7</accession>
<dbReference type="PANTHER" id="PTHR10845:SF192">
    <property type="entry name" value="DOUBLE HIT, ISOFORM B"/>
    <property type="match status" value="1"/>
</dbReference>
<evidence type="ECO:0000256" key="2">
    <source>
        <dbReference type="SAM" id="Phobius"/>
    </source>
</evidence>
<dbReference type="InterPro" id="IPR044926">
    <property type="entry name" value="RGS_subdomain_2"/>
</dbReference>
<dbReference type="VEuPathDB" id="AmoebaDB:FDP41_011625"/>
<evidence type="ECO:0000256" key="1">
    <source>
        <dbReference type="SAM" id="MobiDB-lite"/>
    </source>
</evidence>
<sequence>MQEKERQRNNESNSNSSTLEKRKSAKSLSRASVSSLSTSSMDASSTSHLVPAINLTTVLSVTSTPSDSIPTMTPRSSMIYNTMQGGDDTLTDDTYDTEDMVVDLTSDDDAVSTSFEEITKFGKGVKILKLIQRYRVIEIIFCTFWIILWFILVSIAIFGVATDTIGVIFPKWSLIRGYCSGNAYANVISFAIIFFSVTFVIAMISWFFDLGVSLFKYFKRRKADQNNSLKTPNFLFYHFIETDPFVYRTEFLMNMTFTVIGVVVSLIFWNSLTFTASLIVDLCFTLFVQCFGGNLANPGATVLRALYNYVKTNSTKRKQKDHEGQQESSKPTAIKNLKELVNAPSSSDCLNYIIAHPKERELFYSHLKEEFSSENLLFTEALMSLKKISDRFMRRKMLKLKEIVKLYLSEAESVFEVNLPSVLVRNQLKPYFTMSKFMDEQNMSANDLPKTVKDVATQMFPNVSQEVETKVRDAYSEICHPQFLSGVQTEVYKNLLDSYFRFIGSRKWLNYVKEFDV</sequence>
<dbReference type="SUPFAM" id="SSF48097">
    <property type="entry name" value="Regulator of G-protein signaling, RGS"/>
    <property type="match status" value="1"/>
</dbReference>
<dbReference type="OrthoDB" id="196547at2759"/>
<comment type="caution">
    <text evidence="4">The sequence shown here is derived from an EMBL/GenBank/DDBJ whole genome shotgun (WGS) entry which is preliminary data.</text>
</comment>
<dbReference type="PROSITE" id="PS50132">
    <property type="entry name" value="RGS"/>
    <property type="match status" value="1"/>
</dbReference>
<dbReference type="RefSeq" id="XP_044567408.1">
    <property type="nucleotide sequence ID" value="XM_044702054.1"/>
</dbReference>
<feature type="domain" description="RGS" evidence="3">
    <location>
        <begin position="349"/>
        <end position="409"/>
    </location>
</feature>
<dbReference type="GeneID" id="68118840"/>